<dbReference type="InterPro" id="IPR013130">
    <property type="entry name" value="Fe3_Rdtase_TM_dom"/>
</dbReference>
<dbReference type="PROSITE" id="PS51384">
    <property type="entry name" value="FAD_FR"/>
    <property type="match status" value="1"/>
</dbReference>
<dbReference type="PROSITE" id="PS50222">
    <property type="entry name" value="EF_HAND_2"/>
    <property type="match status" value="2"/>
</dbReference>
<dbReference type="InterPro" id="IPR013121">
    <property type="entry name" value="Fe_red_NAD-bd_6"/>
</dbReference>
<keyword evidence="15" id="KW-0325">Glycoprotein</keyword>
<organism evidence="24 25">
    <name type="scientific">Dermatophagoides farinae</name>
    <name type="common">American house dust mite</name>
    <dbReference type="NCBI Taxonomy" id="6954"/>
    <lineage>
        <taxon>Eukaryota</taxon>
        <taxon>Metazoa</taxon>
        <taxon>Ecdysozoa</taxon>
        <taxon>Arthropoda</taxon>
        <taxon>Chelicerata</taxon>
        <taxon>Arachnida</taxon>
        <taxon>Acari</taxon>
        <taxon>Acariformes</taxon>
        <taxon>Sarcoptiformes</taxon>
        <taxon>Astigmata</taxon>
        <taxon>Psoroptidia</taxon>
        <taxon>Analgoidea</taxon>
        <taxon>Pyroglyphidae</taxon>
        <taxon>Dermatophagoidinae</taxon>
        <taxon>Dermatophagoides</taxon>
    </lineage>
</organism>
<dbReference type="InterPro" id="IPR019791">
    <property type="entry name" value="Haem_peroxidase_animal"/>
</dbReference>
<dbReference type="GO" id="GO:0020037">
    <property type="term" value="F:heme binding"/>
    <property type="evidence" value="ECO:0007669"/>
    <property type="project" value="InterPro"/>
</dbReference>
<evidence type="ECO:0000256" key="9">
    <source>
        <dbReference type="ARBA" id="ARBA00022827"/>
    </source>
</evidence>
<evidence type="ECO:0000313" key="25">
    <source>
        <dbReference type="Proteomes" id="UP000790347"/>
    </source>
</evidence>
<evidence type="ECO:0000313" key="24">
    <source>
        <dbReference type="EMBL" id="KAH9515997.1"/>
    </source>
</evidence>
<dbReference type="GO" id="GO:0042335">
    <property type="term" value="P:cuticle development"/>
    <property type="evidence" value="ECO:0007669"/>
    <property type="project" value="UniProtKB-ARBA"/>
</dbReference>
<comment type="catalytic activity">
    <reaction evidence="17">
        <text>NADH + O2 + H(+) = H2O2 + NAD(+)</text>
        <dbReference type="Rhea" id="RHEA:11264"/>
        <dbReference type="ChEBI" id="CHEBI:15378"/>
        <dbReference type="ChEBI" id="CHEBI:15379"/>
        <dbReference type="ChEBI" id="CHEBI:16240"/>
        <dbReference type="ChEBI" id="CHEBI:57540"/>
        <dbReference type="ChEBI" id="CHEBI:57945"/>
        <dbReference type="EC" id="1.6.3.1"/>
    </reaction>
</comment>
<dbReference type="Pfam" id="PF01794">
    <property type="entry name" value="Ferric_reduct"/>
    <property type="match status" value="1"/>
</dbReference>
<evidence type="ECO:0000256" key="14">
    <source>
        <dbReference type="ARBA" id="ARBA00023136"/>
    </source>
</evidence>
<dbReference type="InterPro" id="IPR010255">
    <property type="entry name" value="Haem_peroxidase_sf"/>
</dbReference>
<keyword evidence="5" id="KW-0285">Flavoprotein</keyword>
<dbReference type="SUPFAM" id="SSF48113">
    <property type="entry name" value="Heme-dependent peroxidases"/>
    <property type="match status" value="1"/>
</dbReference>
<keyword evidence="7 19" id="KW-0479">Metal-binding</keyword>
<feature type="binding site" description="axial binding residue" evidence="19">
    <location>
        <position position="842"/>
    </location>
    <ligand>
        <name>heme b</name>
        <dbReference type="ChEBI" id="CHEBI:60344"/>
    </ligand>
    <ligandPart>
        <name>Fe</name>
        <dbReference type="ChEBI" id="CHEBI:18248"/>
    </ligandPart>
</feature>
<evidence type="ECO:0000256" key="6">
    <source>
        <dbReference type="ARBA" id="ARBA00022692"/>
    </source>
</evidence>
<reference evidence="24" key="1">
    <citation type="submission" date="2013-05" db="EMBL/GenBank/DDBJ databases">
        <authorList>
            <person name="Yim A.K.Y."/>
            <person name="Chan T.F."/>
            <person name="Ji K.M."/>
            <person name="Liu X.Y."/>
            <person name="Zhou J.W."/>
            <person name="Li R.Q."/>
            <person name="Yang K.Y."/>
            <person name="Li J."/>
            <person name="Li M."/>
            <person name="Law P.T.W."/>
            <person name="Wu Y.L."/>
            <person name="Cai Z.L."/>
            <person name="Qin H."/>
            <person name="Bao Y."/>
            <person name="Leung R.K.K."/>
            <person name="Ng P.K.S."/>
            <person name="Zou J."/>
            <person name="Zhong X.J."/>
            <person name="Ran P.X."/>
            <person name="Zhong N.S."/>
            <person name="Liu Z.G."/>
            <person name="Tsui S.K.W."/>
        </authorList>
    </citation>
    <scope>NUCLEOTIDE SEQUENCE</scope>
    <source>
        <strain evidence="24">Derf</strain>
        <tissue evidence="24">Whole organism</tissue>
    </source>
</reference>
<evidence type="ECO:0000256" key="20">
    <source>
        <dbReference type="SAM" id="MobiDB-lite"/>
    </source>
</evidence>
<dbReference type="InterPro" id="IPR011992">
    <property type="entry name" value="EF-hand-dom_pair"/>
</dbReference>
<dbReference type="GO" id="GO:0042303">
    <property type="term" value="P:molting cycle"/>
    <property type="evidence" value="ECO:0007669"/>
    <property type="project" value="UniProtKB-ARBA"/>
</dbReference>
<feature type="domain" description="FAD-binding FR-type" evidence="23">
    <location>
        <begin position="1718"/>
        <end position="1827"/>
    </location>
</feature>
<dbReference type="EMBL" id="ASGP02000003">
    <property type="protein sequence ID" value="KAH9515997.1"/>
    <property type="molecule type" value="Genomic_DNA"/>
</dbReference>
<evidence type="ECO:0000256" key="17">
    <source>
        <dbReference type="ARBA" id="ARBA00047455"/>
    </source>
</evidence>
<evidence type="ECO:0000256" key="19">
    <source>
        <dbReference type="PIRSR" id="PIRSR619791-2"/>
    </source>
</evidence>
<dbReference type="GO" id="GO:0006979">
    <property type="term" value="P:response to oxidative stress"/>
    <property type="evidence" value="ECO:0007669"/>
    <property type="project" value="InterPro"/>
</dbReference>
<dbReference type="PRINTS" id="PR00457">
    <property type="entry name" value="ANPEROXIDASE"/>
</dbReference>
<dbReference type="InterPro" id="IPR002048">
    <property type="entry name" value="EF_hand_dom"/>
</dbReference>
<keyword evidence="25" id="KW-1185">Reference proteome</keyword>
<evidence type="ECO:0000256" key="2">
    <source>
        <dbReference type="ARBA" id="ARBA00005644"/>
    </source>
</evidence>
<evidence type="ECO:0000256" key="1">
    <source>
        <dbReference type="ARBA" id="ARBA00004141"/>
    </source>
</evidence>
<feature type="transmembrane region" description="Helical" evidence="21">
    <location>
        <begin position="1697"/>
        <end position="1714"/>
    </location>
</feature>
<dbReference type="PROSITE" id="PS50292">
    <property type="entry name" value="PEROXIDASE_3"/>
    <property type="match status" value="1"/>
</dbReference>
<dbReference type="FunFam" id="2.40.30.10:FF:000059">
    <property type="entry name" value="dual oxidase isoform X1"/>
    <property type="match status" value="1"/>
</dbReference>
<keyword evidence="12 21" id="KW-1133">Transmembrane helix</keyword>
<evidence type="ECO:0000256" key="10">
    <source>
        <dbReference type="ARBA" id="ARBA00022837"/>
    </source>
</evidence>
<dbReference type="InterPro" id="IPR034821">
    <property type="entry name" value="DUOX_peroxidase"/>
</dbReference>
<evidence type="ECO:0000256" key="5">
    <source>
        <dbReference type="ARBA" id="ARBA00022630"/>
    </source>
</evidence>
<keyword evidence="14 21" id="KW-0472">Membrane</keyword>
<evidence type="ECO:0000256" key="21">
    <source>
        <dbReference type="SAM" id="Phobius"/>
    </source>
</evidence>
<evidence type="ECO:0000256" key="4">
    <source>
        <dbReference type="ARBA" id="ARBA00022559"/>
    </source>
</evidence>
<dbReference type="FunFam" id="3.40.50.80:FF:000020">
    <property type="entry name" value="Dual oxidase 1"/>
    <property type="match status" value="1"/>
</dbReference>
<dbReference type="SUPFAM" id="SSF63380">
    <property type="entry name" value="Riboflavin synthase domain-like"/>
    <property type="match status" value="1"/>
</dbReference>
<dbReference type="SUPFAM" id="SSF47473">
    <property type="entry name" value="EF-hand"/>
    <property type="match status" value="1"/>
</dbReference>
<dbReference type="Gene3D" id="3.40.50.80">
    <property type="entry name" value="Nucleotide-binding domain of ferredoxin-NADP reductase (FNR) module"/>
    <property type="match status" value="1"/>
</dbReference>
<comment type="subcellular location">
    <subcellularLocation>
        <location evidence="1">Membrane</location>
        <topology evidence="1">Multi-pass membrane protein</topology>
    </subcellularLocation>
</comment>
<dbReference type="Gene3D" id="1.10.238.10">
    <property type="entry name" value="EF-hand"/>
    <property type="match status" value="1"/>
</dbReference>
<dbReference type="InterPro" id="IPR037120">
    <property type="entry name" value="Haem_peroxidase_sf_animal"/>
</dbReference>
<keyword evidence="6 21" id="KW-0812">Transmembrane</keyword>
<evidence type="ECO:0000256" key="11">
    <source>
        <dbReference type="ARBA" id="ARBA00022857"/>
    </source>
</evidence>
<evidence type="ECO:0000256" key="15">
    <source>
        <dbReference type="ARBA" id="ARBA00023180"/>
    </source>
</evidence>
<dbReference type="GO" id="GO:0042744">
    <property type="term" value="P:hydrogen peroxide catabolic process"/>
    <property type="evidence" value="ECO:0007669"/>
    <property type="project" value="UniProtKB-KW"/>
</dbReference>
<keyword evidence="11" id="KW-0521">NADP</keyword>
<dbReference type="InterPro" id="IPR013112">
    <property type="entry name" value="FAD-bd_8"/>
</dbReference>
<dbReference type="SMART" id="SM00054">
    <property type="entry name" value="EFh"/>
    <property type="match status" value="3"/>
</dbReference>
<dbReference type="InterPro" id="IPR017927">
    <property type="entry name" value="FAD-bd_FR_type"/>
</dbReference>
<keyword evidence="19" id="KW-0349">Heme</keyword>
<evidence type="ECO:0000259" key="23">
    <source>
        <dbReference type="PROSITE" id="PS51384"/>
    </source>
</evidence>
<keyword evidence="9" id="KW-0274">FAD</keyword>
<feature type="transmembrane region" description="Helical" evidence="21">
    <location>
        <begin position="1528"/>
        <end position="1553"/>
    </location>
</feature>
<feature type="transmembrane region" description="Helical" evidence="21">
    <location>
        <begin position="1582"/>
        <end position="1603"/>
    </location>
</feature>
<dbReference type="CDD" id="cd09820">
    <property type="entry name" value="dual_peroxidase_like"/>
    <property type="match status" value="1"/>
</dbReference>
<dbReference type="InterPro" id="IPR017938">
    <property type="entry name" value="Riboflavin_synthase-like_b-brl"/>
</dbReference>
<dbReference type="GO" id="GO:0016175">
    <property type="term" value="F:superoxide-generating NAD(P)H oxidase activity"/>
    <property type="evidence" value="ECO:0007669"/>
    <property type="project" value="UniProtKB-ARBA"/>
</dbReference>
<feature type="domain" description="EF-hand" evidence="22">
    <location>
        <begin position="1320"/>
        <end position="1355"/>
    </location>
</feature>
<evidence type="ECO:0000256" key="13">
    <source>
        <dbReference type="ARBA" id="ARBA00023002"/>
    </source>
</evidence>
<comment type="catalytic activity">
    <reaction evidence="18">
        <text>NADPH + O2 + H(+) = H2O2 + NADP(+)</text>
        <dbReference type="Rhea" id="RHEA:11260"/>
        <dbReference type="ChEBI" id="CHEBI:15378"/>
        <dbReference type="ChEBI" id="CHEBI:15379"/>
        <dbReference type="ChEBI" id="CHEBI:16240"/>
        <dbReference type="ChEBI" id="CHEBI:57783"/>
        <dbReference type="ChEBI" id="CHEBI:58349"/>
        <dbReference type="EC" id="1.6.3.1"/>
    </reaction>
</comment>
<dbReference type="Pfam" id="PF08030">
    <property type="entry name" value="NAD_binding_6"/>
    <property type="match status" value="1"/>
</dbReference>
<keyword evidence="19" id="KW-0408">Iron</keyword>
<dbReference type="Gene3D" id="2.40.30.10">
    <property type="entry name" value="Translation factors"/>
    <property type="match status" value="1"/>
</dbReference>
<keyword evidence="13" id="KW-0560">Oxidoreductase</keyword>
<accession>A0A922L7B3</accession>
<evidence type="ECO:0000256" key="16">
    <source>
        <dbReference type="ARBA" id="ARBA00023324"/>
    </source>
</evidence>
<dbReference type="GO" id="GO:0009886">
    <property type="term" value="P:post-embryonic animal morphogenesis"/>
    <property type="evidence" value="ECO:0007669"/>
    <property type="project" value="UniProtKB-ARBA"/>
</dbReference>
<dbReference type="Pfam" id="PF00036">
    <property type="entry name" value="EF-hand_1"/>
    <property type="match status" value="1"/>
</dbReference>
<evidence type="ECO:0000256" key="12">
    <source>
        <dbReference type="ARBA" id="ARBA00022989"/>
    </source>
</evidence>
<dbReference type="PANTHER" id="PTHR11475">
    <property type="entry name" value="OXIDASE/PEROXIDASE"/>
    <property type="match status" value="1"/>
</dbReference>
<keyword evidence="8" id="KW-0677">Repeat</keyword>
<feature type="region of interest" description="Disordered" evidence="20">
    <location>
        <begin position="402"/>
        <end position="442"/>
    </location>
</feature>
<feature type="transmembrane region" description="Helical" evidence="21">
    <location>
        <begin position="1495"/>
        <end position="1516"/>
    </location>
</feature>
<dbReference type="PROSITE" id="PS00018">
    <property type="entry name" value="EF_HAND_1"/>
    <property type="match status" value="2"/>
</dbReference>
<gene>
    <name evidence="24" type="primary">bli-3</name>
    <name evidence="24" type="ORF">DERF_006762</name>
</gene>
<feature type="domain" description="EF-hand" evidence="22">
    <location>
        <begin position="1356"/>
        <end position="1391"/>
    </location>
</feature>
<feature type="compositionally biased region" description="Low complexity" evidence="20">
    <location>
        <begin position="402"/>
        <end position="434"/>
    </location>
</feature>
<dbReference type="InterPro" id="IPR018247">
    <property type="entry name" value="EF_Hand_1_Ca_BS"/>
</dbReference>
<dbReference type="SUPFAM" id="SSF52343">
    <property type="entry name" value="Ferredoxin reductase-like, C-terminal NADP-linked domain"/>
    <property type="match status" value="1"/>
</dbReference>
<feature type="transmembrane region" description="Helical" evidence="21">
    <location>
        <begin position="349"/>
        <end position="368"/>
    </location>
</feature>
<feature type="transmembrane region" description="Helical" evidence="21">
    <location>
        <begin position="178"/>
        <end position="198"/>
    </location>
</feature>
<keyword evidence="4" id="KW-0575">Peroxidase</keyword>
<reference evidence="24" key="2">
    <citation type="journal article" date="2022" name="Res Sq">
        <title>Comparative Genomics Reveals Insights into the Divergent Evolution of Astigmatic Mites and Household Pest Adaptations.</title>
        <authorList>
            <person name="Xiong Q."/>
            <person name="Wan A.T.-Y."/>
            <person name="Liu X.-Y."/>
            <person name="Fung C.S.-H."/>
            <person name="Xiao X."/>
            <person name="Malainual N."/>
            <person name="Hou J."/>
            <person name="Wang L."/>
            <person name="Wang M."/>
            <person name="Yang K."/>
            <person name="Cui Y."/>
            <person name="Leung E."/>
            <person name="Nong W."/>
            <person name="Shin S.-K."/>
            <person name="Au S."/>
            <person name="Jeong K.Y."/>
            <person name="Chew F.T."/>
            <person name="Hui J."/>
            <person name="Leung T.F."/>
            <person name="Tungtrongchitr A."/>
            <person name="Zhong N."/>
            <person name="Liu Z."/>
            <person name="Tsui S."/>
        </authorList>
    </citation>
    <scope>NUCLEOTIDE SEQUENCE</scope>
    <source>
        <strain evidence="24">Derf</strain>
        <tissue evidence="24">Whole organism</tissue>
    </source>
</reference>
<dbReference type="CDD" id="cd00051">
    <property type="entry name" value="EFh"/>
    <property type="match status" value="2"/>
</dbReference>
<dbReference type="Gene3D" id="1.10.640.10">
    <property type="entry name" value="Haem peroxidase domain superfamily, animal type"/>
    <property type="match status" value="1"/>
</dbReference>
<keyword evidence="10" id="KW-0106">Calcium</keyword>
<dbReference type="InterPro" id="IPR039261">
    <property type="entry name" value="FNR_nucleotide-bd"/>
</dbReference>
<keyword evidence="16" id="KW-0376">Hydrogen peroxide</keyword>
<dbReference type="Pfam" id="PF08022">
    <property type="entry name" value="FAD_binding_8"/>
    <property type="match status" value="1"/>
</dbReference>
<dbReference type="GO" id="GO:0042742">
    <property type="term" value="P:defense response to bacterium"/>
    <property type="evidence" value="ECO:0007669"/>
    <property type="project" value="UniProtKB-ARBA"/>
</dbReference>
<dbReference type="GO" id="GO:0016020">
    <property type="term" value="C:membrane"/>
    <property type="evidence" value="ECO:0007669"/>
    <property type="project" value="UniProtKB-SubCell"/>
</dbReference>
<dbReference type="EC" id="1.6.3.1" evidence="3"/>
<name>A0A922L7B3_DERFA</name>
<protein>
    <recommendedName>
        <fullName evidence="3">NAD(P)H oxidase (H2O2-forming)</fullName>
        <ecNumber evidence="3">1.6.3.1</ecNumber>
    </recommendedName>
</protein>
<dbReference type="Proteomes" id="UP000790347">
    <property type="component" value="Unassembled WGS sequence"/>
</dbReference>
<feature type="transmembrane region" description="Helical" evidence="21">
    <location>
        <begin position="1103"/>
        <end position="1125"/>
    </location>
</feature>
<feature type="transmembrane region" description="Helical" evidence="21">
    <location>
        <begin position="1668"/>
        <end position="1685"/>
    </location>
</feature>
<evidence type="ECO:0000256" key="7">
    <source>
        <dbReference type="ARBA" id="ARBA00022723"/>
    </source>
</evidence>
<proteinExistence type="inferred from homology"/>
<sequence>MFDQHSMINDDGNHQILTIKSIIIKKSSNIIIDDHDRTQQQQQPDDIVGNNMAKTSIVHHQHKWPTTTKIQTKKFQTKPASFLKRSVLHKRQRSNSMTIQFVSPTTTTKSPPSIPPPLPTTTTEAIISTLPLSHECSLIKYTDNQHNDKSRIQLPPRLLLPLLSLSSLILIWSNSLIYSIITIIIIISIIINDWYFYYQKNIIEYSRRFHQYLNISNCFNINNKDNADDVDGNEINFNNNNNKITHNNNNNNQKDSTSTSSFINVIYDHSHHHNHQQQKQNYMANNNGQILTNCFQQQARTLSTPVNNSDDVMMRIINQQQLKSSSSILECPKNYGSINHSRRQQPPTFLLSLFCFGFILSSSSSLMIQKTFAAQTSSSSQRNGAVLLRSTARSVTPVIMTSTSRTTTRNLSTHSTLATTTSSTTTTTTTTTATQMPSSSLTFEPTLSSKINYDDDEILNNDYDYHQHHHHHSHDNITSTEKFDLNFSPLINVFAYQTQQQQRHHHNNETNDDEDDDLMMFSYRNHQRAIHRNMYFKAEMQRYDGWYNNLAHPSWGTTESHLTRKAPPSYSDGVYMMAGEDRPSPRELSQALMKGDDGVASSRNLTALFAFFGQVVSSEILMASEPGCPIELHRIKIAKCDEMFDRDCHGGRTMPFHRAIYDIRTGQSPNNPREQLNLVTSWIDGSFIYSTSETWLNSMRTFQNGSFKTDITGLFPPRNEDRVPLINSPPAHHLRMAHPERMFLLGDARTNQNPVILALGVVMFRWHNVLANRVQNEHPDWSDEDVFQRTRRLVIASLQNIIMYEYLETLFDEPMPLYDGYKPDIHPGISHVFQSAAFRFGHTMIPPGLYRRDAQCNFLRTTSGHDGIRLCSTWWDAVDILPNAGLEELLMGLASQIAEREDAVLCSDVRDKLFGPLDFSRRDLAALNIMRGRDNGLPDYNTIRKYFNFPPVTNWSQINPLLYEKAPELFETLSNLYDNNLDNIDVYVGGMVESELETGRPGPLFRAIIREQFLRIRDADRFWFENKHNGIFSDEEIEEIRKIKLWDIIVNATNVLPDAVQKDLFLFHPDDPCPQPRQMTSKNLENCLILAGWNYFHGSELPYIMVILLLIFIPMFVAVMGYGVIKLNNRRRRKIKQQREISQKKNYDKLYVREWLHHNHKRYVKVKIGPDQSVSTVNRKGETLRKIDIHETSSLLVEVSQDSNKPMILIRPPRDHDLVLQFDNNGSRKKFLTKLESFLLNHKKTLEIIHTYRDIMLANAETKEKRQKRLEHFFREAYALTFGLKPGEKRKFEDVSNDVIMVMRTSLSKKEFAEALGMKPDSLFVKQMFNCVDKDHDGRISFQEFLDTVVLFTRGKTDSKLRIIFDMCDHDGNGVIDKNELTKMLRSLVDIAKTNSMTEIEVMQLIEGMFASAGLEDKDELTYEDFKHMMSEYRGDLIAIGLDCKGAKQNFLDTSTNIARMTSFQINPYPDPEPMFIIQKWNQFITYLEENRQPIVYLLIFFVTTIVLFLERFVTYSHLSEHTDLRHVMGYGIAVTRGSAASLSFCYSLLLVTMCRNLMTKIRELPIHQYIPLDSHVQFHKIVALTGLFFTVLHTIGHCVNFYHVSTQPVEHLRCLTKELQFESDAKPTFSFWIFGTVTGLTGILLVLIVSIIFIFAHPRIRQKAYSYFWTTHSLYTLMYLFTFIHGLAKITGPPKFWLFFIVPGIVFVLDKIVSLQTKYMELDILETELLPSDVTKVKFSRPPNFKYLSGQWIRLSCTAFRSSEYHSLTLTSAPHENYLSVHVKAQGPWTWKLRNYFDPNNLVNIVPDLPPPKIRLEGPFGGGNQDWYKYEVAVMVGGGIGVTPYASILNDLVFGTSTNRYSGVACKKVYFLWICPSHRHFEWFIDVLRDVERKDVTQVLEVHIFITQFFHKFDLRTTMLYICENHFQRISNRSMFTGLKAINHFGRPDMIAFLKFVQNQHSYVSKVGVFSCGPSAMTKSISKACETVNNRRKLPYFIHQFENFG</sequence>
<dbReference type="Pfam" id="PF03098">
    <property type="entry name" value="An_peroxidase"/>
    <property type="match status" value="1"/>
</dbReference>
<comment type="similarity">
    <text evidence="2">In the N-terminal section; belongs to the peroxidase family.</text>
</comment>
<evidence type="ECO:0000256" key="8">
    <source>
        <dbReference type="ARBA" id="ARBA00022737"/>
    </source>
</evidence>
<dbReference type="FunFam" id="1.10.640.10:FF:000008">
    <property type="entry name" value="Dual oxidase 1"/>
    <property type="match status" value="1"/>
</dbReference>
<evidence type="ECO:0000256" key="18">
    <source>
        <dbReference type="ARBA" id="ARBA00048762"/>
    </source>
</evidence>
<evidence type="ECO:0000256" key="3">
    <source>
        <dbReference type="ARBA" id="ARBA00012698"/>
    </source>
</evidence>
<evidence type="ECO:0000259" key="22">
    <source>
        <dbReference type="PROSITE" id="PS50222"/>
    </source>
</evidence>
<comment type="caution">
    <text evidence="24">The sequence shown here is derived from an EMBL/GenBank/DDBJ whole genome shotgun (WGS) entry which is preliminary data.</text>
</comment>
<dbReference type="GO" id="GO:0016174">
    <property type="term" value="F:NAD(P)H oxidase H2O2-forming activity"/>
    <property type="evidence" value="ECO:0007669"/>
    <property type="project" value="UniProtKB-EC"/>
</dbReference>
<dbReference type="PANTHER" id="PTHR11475:SF144">
    <property type="entry name" value="NAD(P)H OXIDASE (H2O2-FORMING)"/>
    <property type="match status" value="1"/>
</dbReference>
<feature type="transmembrane region" description="Helical" evidence="21">
    <location>
        <begin position="1630"/>
        <end position="1656"/>
    </location>
</feature>
<dbReference type="SFLD" id="SFLDG01169">
    <property type="entry name" value="NADPH_oxidase_subgroup_(NOX)"/>
    <property type="match status" value="1"/>
</dbReference>
<dbReference type="Pfam" id="PF13499">
    <property type="entry name" value="EF-hand_7"/>
    <property type="match status" value="1"/>
</dbReference>
<dbReference type="GO" id="GO:0004601">
    <property type="term" value="F:peroxidase activity"/>
    <property type="evidence" value="ECO:0007669"/>
    <property type="project" value="UniProtKB-KW"/>
</dbReference>
<dbReference type="CDD" id="cd06186">
    <property type="entry name" value="NOX_Duox_like_FAD_NADP"/>
    <property type="match status" value="1"/>
</dbReference>
<dbReference type="GO" id="GO:0005509">
    <property type="term" value="F:calcium ion binding"/>
    <property type="evidence" value="ECO:0007669"/>
    <property type="project" value="InterPro"/>
</dbReference>